<gene>
    <name evidence="7" type="primary">rplC</name>
    <name evidence="9" type="ORF">A2840_01695</name>
</gene>
<dbReference type="InterPro" id="IPR019927">
    <property type="entry name" value="Ribosomal_uL3_bac/org-type"/>
</dbReference>
<comment type="caution">
    <text evidence="9">The sequence shown here is derived from an EMBL/GenBank/DDBJ whole genome shotgun (WGS) entry which is preliminary data.</text>
</comment>
<dbReference type="InterPro" id="IPR000597">
    <property type="entry name" value="Ribosomal_uL3"/>
</dbReference>
<dbReference type="SUPFAM" id="SSF50447">
    <property type="entry name" value="Translation proteins"/>
    <property type="match status" value="1"/>
</dbReference>
<evidence type="ECO:0000256" key="2">
    <source>
        <dbReference type="ARBA" id="ARBA00022730"/>
    </source>
</evidence>
<feature type="region of interest" description="Disordered" evidence="8">
    <location>
        <begin position="121"/>
        <end position="150"/>
    </location>
</feature>
<evidence type="ECO:0000256" key="4">
    <source>
        <dbReference type="ARBA" id="ARBA00022980"/>
    </source>
</evidence>
<dbReference type="Gene3D" id="3.30.160.810">
    <property type="match status" value="1"/>
</dbReference>
<evidence type="ECO:0000313" key="10">
    <source>
        <dbReference type="Proteomes" id="UP000178385"/>
    </source>
</evidence>
<name>A0A1G1Y2T9_9BACT</name>
<dbReference type="Proteomes" id="UP000178385">
    <property type="component" value="Unassembled WGS sequence"/>
</dbReference>
<evidence type="ECO:0000256" key="6">
    <source>
        <dbReference type="ARBA" id="ARBA00035243"/>
    </source>
</evidence>
<dbReference type="EMBL" id="MHIG01000030">
    <property type="protein sequence ID" value="OGY46612.1"/>
    <property type="molecule type" value="Genomic_DNA"/>
</dbReference>
<evidence type="ECO:0000256" key="7">
    <source>
        <dbReference type="HAMAP-Rule" id="MF_01325"/>
    </source>
</evidence>
<dbReference type="Gene3D" id="2.40.30.10">
    <property type="entry name" value="Translation factors"/>
    <property type="match status" value="1"/>
</dbReference>
<feature type="region of interest" description="Disordered" evidence="8">
    <location>
        <begin position="234"/>
        <end position="265"/>
    </location>
</feature>
<dbReference type="HAMAP" id="MF_01325_B">
    <property type="entry name" value="Ribosomal_uL3_B"/>
    <property type="match status" value="1"/>
</dbReference>
<dbReference type="PANTHER" id="PTHR11229">
    <property type="entry name" value="50S RIBOSOMAL PROTEIN L3"/>
    <property type="match status" value="1"/>
</dbReference>
<accession>A0A1G1Y2T9</accession>
<evidence type="ECO:0000256" key="5">
    <source>
        <dbReference type="ARBA" id="ARBA00023274"/>
    </source>
</evidence>
<dbReference type="AlphaFoldDB" id="A0A1G1Y2T9"/>
<dbReference type="Pfam" id="PF00297">
    <property type="entry name" value="Ribosomal_L3"/>
    <property type="match status" value="1"/>
</dbReference>
<keyword evidence="4 7" id="KW-0689">Ribosomal protein</keyword>
<protein>
    <recommendedName>
        <fullName evidence="6 7">Large ribosomal subunit protein uL3</fullName>
    </recommendedName>
</protein>
<comment type="subunit">
    <text evidence="7">Part of the 50S ribosomal subunit. Forms a cluster with proteins L14 and L19.</text>
</comment>
<dbReference type="InterPro" id="IPR009000">
    <property type="entry name" value="Transl_B-barrel_sf"/>
</dbReference>
<dbReference type="NCBIfam" id="TIGR03625">
    <property type="entry name" value="L3_bact"/>
    <property type="match status" value="1"/>
</dbReference>
<keyword evidence="3 7" id="KW-0694">RNA-binding</keyword>
<feature type="compositionally biased region" description="Basic residues" evidence="8">
    <location>
        <begin position="123"/>
        <end position="136"/>
    </location>
</feature>
<dbReference type="PANTHER" id="PTHR11229:SF16">
    <property type="entry name" value="LARGE RIBOSOMAL SUBUNIT PROTEIN UL3C"/>
    <property type="match status" value="1"/>
</dbReference>
<feature type="compositionally biased region" description="Basic and acidic residues" evidence="8">
    <location>
        <begin position="249"/>
        <end position="265"/>
    </location>
</feature>
<organism evidence="9 10">
    <name type="scientific">Candidatus Buchananbacteria bacterium RIFCSPHIGHO2_01_FULL_47_11b</name>
    <dbReference type="NCBI Taxonomy" id="1797537"/>
    <lineage>
        <taxon>Bacteria</taxon>
        <taxon>Candidatus Buchananiibacteriota</taxon>
    </lineage>
</organism>
<comment type="function">
    <text evidence="7">One of the primary rRNA binding proteins, it binds directly near the 3'-end of the 23S rRNA, where it nucleates assembly of the 50S subunit.</text>
</comment>
<reference evidence="9 10" key="1">
    <citation type="journal article" date="2016" name="Nat. Commun.">
        <title>Thousands of microbial genomes shed light on interconnected biogeochemical processes in an aquifer system.</title>
        <authorList>
            <person name="Anantharaman K."/>
            <person name="Brown C.T."/>
            <person name="Hug L.A."/>
            <person name="Sharon I."/>
            <person name="Castelle C.J."/>
            <person name="Probst A.J."/>
            <person name="Thomas B.C."/>
            <person name="Singh A."/>
            <person name="Wilkins M.J."/>
            <person name="Karaoz U."/>
            <person name="Brodie E.L."/>
            <person name="Williams K.H."/>
            <person name="Hubbard S.S."/>
            <person name="Banfield J.F."/>
        </authorList>
    </citation>
    <scope>NUCLEOTIDE SEQUENCE [LARGE SCALE GENOMIC DNA]</scope>
</reference>
<sequence length="265" mass="28367">MKFILGEKQEMTQKHAPNGAVIPVTKITVAPCVVTQVKRDASDGYLAVQIATGKKRNLPKPLKGHFKDLGSFRFVREFRLATADAAQTDSLKVGDKISVETFQPGDKVKVTGTSKGRGFQGVVKRHGFHGSPKTHGHKDQLRMPGSSGATEPQHVFKGSRMGGQMGNAQVTVANLEVIAIDSQKGELFIKGAVPGARGNLIMIYGGGDIQVVAVPSSKEENKKDTAEEVVAAVVAEKKEPEGSEPAAPVEDKTENKIEDKQETTT</sequence>
<dbReference type="GO" id="GO:0019843">
    <property type="term" value="F:rRNA binding"/>
    <property type="evidence" value="ECO:0007669"/>
    <property type="project" value="UniProtKB-UniRule"/>
</dbReference>
<comment type="similarity">
    <text evidence="1 7">Belongs to the universal ribosomal protein uL3 family.</text>
</comment>
<dbReference type="GO" id="GO:0003735">
    <property type="term" value="F:structural constituent of ribosome"/>
    <property type="evidence" value="ECO:0007669"/>
    <property type="project" value="UniProtKB-UniRule"/>
</dbReference>
<keyword evidence="2 7" id="KW-0699">rRNA-binding</keyword>
<evidence type="ECO:0000313" key="9">
    <source>
        <dbReference type="EMBL" id="OGY46612.1"/>
    </source>
</evidence>
<dbReference type="GO" id="GO:0022625">
    <property type="term" value="C:cytosolic large ribosomal subunit"/>
    <property type="evidence" value="ECO:0007669"/>
    <property type="project" value="TreeGrafter"/>
</dbReference>
<dbReference type="FunFam" id="2.40.30.10:FF:000004">
    <property type="entry name" value="50S ribosomal protein L3"/>
    <property type="match status" value="1"/>
</dbReference>
<evidence type="ECO:0000256" key="8">
    <source>
        <dbReference type="SAM" id="MobiDB-lite"/>
    </source>
</evidence>
<dbReference type="GO" id="GO:0006412">
    <property type="term" value="P:translation"/>
    <property type="evidence" value="ECO:0007669"/>
    <property type="project" value="UniProtKB-UniRule"/>
</dbReference>
<keyword evidence="5 7" id="KW-0687">Ribonucleoprotein</keyword>
<proteinExistence type="inferred from homology"/>
<evidence type="ECO:0000256" key="3">
    <source>
        <dbReference type="ARBA" id="ARBA00022884"/>
    </source>
</evidence>
<evidence type="ECO:0000256" key="1">
    <source>
        <dbReference type="ARBA" id="ARBA00006540"/>
    </source>
</evidence>